<dbReference type="InterPro" id="IPR016183">
    <property type="entry name" value="Leukocidin/Hemolysin_toxin"/>
</dbReference>
<keyword evidence="1 2" id="KW-0732">Signal</keyword>
<name>A0A411AME8_CLOPF</name>
<dbReference type="GO" id="GO:0005576">
    <property type="term" value="C:extracellular region"/>
    <property type="evidence" value="ECO:0007669"/>
    <property type="project" value="InterPro"/>
</dbReference>
<feature type="chain" id="PRO_5039124331" evidence="2">
    <location>
        <begin position="33"/>
        <end position="329"/>
    </location>
</feature>
<dbReference type="SUPFAM" id="SSF56959">
    <property type="entry name" value="Leukocidin-like"/>
    <property type="match status" value="1"/>
</dbReference>
<dbReference type="AlphaFoldDB" id="A0A411AME8"/>
<sequence>MGIVSALKKNKLKNLSFAFIVLVGILNSPVTAKAYATGNEVNLNKTKSTSNLNLNIIFGKDKNLQQNVAQIKIKGTSILGGLYKTSPFDIYSKTHTGNLTKYYTFEAKQRYDFPNSYYVGFDVDNTAHFGSFAPTQSTDSVSVSDNYSSSVGFNLGYPLNGAGNISFTQGQSISYQQDAYKTILDLKTNNHVGWKVEFNKFFNEKMNKLVDKNDKELFLSTYKGHDGYDSRKQIDMLLDYKNVPSTMKQFIPDMATEIIADKSKKESIFSIDLSRNTDSYTLFRNNHNSTAWNNGEYSISSNIENNSAVKKDIYKVKINWNEGTAEFID</sequence>
<proteinExistence type="predicted"/>
<dbReference type="InterPro" id="IPR036435">
    <property type="entry name" value="Leukocidin/porin_MspA_sf"/>
</dbReference>
<dbReference type="GO" id="GO:0051715">
    <property type="term" value="P:cytolysis in another organism"/>
    <property type="evidence" value="ECO:0007669"/>
    <property type="project" value="InterPro"/>
</dbReference>
<gene>
    <name evidence="4" type="primary">ldpB</name>
</gene>
<dbReference type="Gene3D" id="2.70.240.10">
    <property type="entry name" value="Leukocidin/porin MspA"/>
    <property type="match status" value="1"/>
</dbReference>
<dbReference type="RefSeq" id="WP_110028507.1">
    <property type="nucleotide sequence ID" value="NZ_CATNXL010000005.1"/>
</dbReference>
<evidence type="ECO:0000256" key="2">
    <source>
        <dbReference type="SAM" id="SignalP"/>
    </source>
</evidence>
<accession>A0A411AME8</accession>
<evidence type="ECO:0000256" key="1">
    <source>
        <dbReference type="ARBA" id="ARBA00022729"/>
    </source>
</evidence>
<feature type="signal peptide" evidence="2">
    <location>
        <begin position="1"/>
        <end position="32"/>
    </location>
</feature>
<dbReference type="EMBL" id="MK285068">
    <property type="protein sequence ID" value="QAX89013.1"/>
    <property type="molecule type" value="Genomic_DNA"/>
</dbReference>
<dbReference type="Pfam" id="PF07968">
    <property type="entry name" value="Leukocidin"/>
    <property type="match status" value="1"/>
</dbReference>
<reference evidence="4" key="1">
    <citation type="submission" date="2018-12" db="EMBL/GenBank/DDBJ databases">
        <title>Identification of novel toxin homologs and associated mobile genetic elements in Clostridium perfringens.</title>
        <authorList>
            <person name="Moore R.J."/>
            <person name="Lacey J.A."/>
            <person name="Johanesen P.A."/>
            <person name="Lyras D."/>
        </authorList>
    </citation>
    <scope>NUCLEOTIDE SEQUENCE</scope>
    <source>
        <strain evidence="4">EHE-NE7</strain>
    </source>
</reference>
<evidence type="ECO:0000313" key="4">
    <source>
        <dbReference type="EMBL" id="QAX89013.1"/>
    </source>
</evidence>
<feature type="domain" description="Leukocidin/Hemolysin toxin" evidence="3">
    <location>
        <begin position="59"/>
        <end position="321"/>
    </location>
</feature>
<evidence type="ECO:0000259" key="3">
    <source>
        <dbReference type="Pfam" id="PF07968"/>
    </source>
</evidence>
<protein>
    <submittedName>
        <fullName evidence="4">Leukotoxin domain protein B</fullName>
    </submittedName>
</protein>
<organism evidence="4">
    <name type="scientific">Clostridium perfringens</name>
    <dbReference type="NCBI Taxonomy" id="1502"/>
    <lineage>
        <taxon>Bacteria</taxon>
        <taxon>Bacillati</taxon>
        <taxon>Bacillota</taxon>
        <taxon>Clostridia</taxon>
        <taxon>Eubacteriales</taxon>
        <taxon>Clostridiaceae</taxon>
        <taxon>Clostridium</taxon>
    </lineage>
</organism>